<protein>
    <submittedName>
        <fullName evidence="3">Type IV pilus assembly protein PilW</fullName>
    </submittedName>
</protein>
<dbReference type="InterPro" id="IPR012902">
    <property type="entry name" value="N_methyl_site"/>
</dbReference>
<dbReference type="SUPFAM" id="SSF54523">
    <property type="entry name" value="Pili subunits"/>
    <property type="match status" value="1"/>
</dbReference>
<comment type="caution">
    <text evidence="3">The sequence shown here is derived from an EMBL/GenBank/DDBJ whole genome shotgun (WGS) entry which is preliminary data.</text>
</comment>
<keyword evidence="2" id="KW-1133">Transmembrane helix</keyword>
<proteinExistence type="predicted"/>
<feature type="transmembrane region" description="Helical" evidence="2">
    <location>
        <begin position="20"/>
        <end position="42"/>
    </location>
</feature>
<dbReference type="Proteomes" id="UP000034854">
    <property type="component" value="Unassembled WGS sequence"/>
</dbReference>
<dbReference type="EMBL" id="LCAG01000035">
    <property type="protein sequence ID" value="KKR85162.1"/>
    <property type="molecule type" value="Genomic_DNA"/>
</dbReference>
<accession>A0A0G0XBQ5</accession>
<keyword evidence="2" id="KW-0812">Transmembrane</keyword>
<evidence type="ECO:0000256" key="2">
    <source>
        <dbReference type="SAM" id="Phobius"/>
    </source>
</evidence>
<evidence type="ECO:0000313" key="4">
    <source>
        <dbReference type="Proteomes" id="UP000034854"/>
    </source>
</evidence>
<keyword evidence="2" id="KW-0472">Membrane</keyword>
<dbReference type="NCBIfam" id="TIGR02532">
    <property type="entry name" value="IV_pilin_GFxxxE"/>
    <property type="match status" value="1"/>
</dbReference>
<gene>
    <name evidence="3" type="ORF">UU34_C0035G0005</name>
</gene>
<name>A0A0G0XBQ5_9BACT</name>
<dbReference type="Pfam" id="PF07963">
    <property type="entry name" value="N_methyl"/>
    <property type="match status" value="1"/>
</dbReference>
<evidence type="ECO:0000256" key="1">
    <source>
        <dbReference type="SAM" id="MobiDB-lite"/>
    </source>
</evidence>
<sequence length="172" mass="18889">MKNKFKIENLKLKISNGFTLVELLIYMALLSIFLITLSGIFVNIMEVQLESDATSAVEQDGRFILSRLAYDINSAQVVTTPAGLGTTASNLDFTVPGISYSYSLNANNLQLSENGQPSNLNSSETQVSNLTFQRIGNLLGKHTFKIQFTITSKTQRPSGPETKTFTTTIGLR</sequence>
<reference evidence="3 4" key="1">
    <citation type="journal article" date="2015" name="Nature">
        <title>rRNA introns, odd ribosomes, and small enigmatic genomes across a large radiation of phyla.</title>
        <authorList>
            <person name="Brown C.T."/>
            <person name="Hug L.A."/>
            <person name="Thomas B.C."/>
            <person name="Sharon I."/>
            <person name="Castelle C.J."/>
            <person name="Singh A."/>
            <person name="Wilkins M.J."/>
            <person name="Williams K.H."/>
            <person name="Banfield J.F."/>
        </authorList>
    </citation>
    <scope>NUCLEOTIDE SEQUENCE [LARGE SCALE GENOMIC DNA]</scope>
</reference>
<dbReference type="InterPro" id="IPR045584">
    <property type="entry name" value="Pilin-like"/>
</dbReference>
<evidence type="ECO:0000313" key="3">
    <source>
        <dbReference type="EMBL" id="KKR85162.1"/>
    </source>
</evidence>
<organism evidence="3 4">
    <name type="scientific">Candidatus Curtissbacteria bacterium GW2011_GWA1_41_11</name>
    <dbReference type="NCBI Taxonomy" id="1618409"/>
    <lineage>
        <taxon>Bacteria</taxon>
        <taxon>Candidatus Curtissiibacteriota</taxon>
    </lineage>
</organism>
<feature type="region of interest" description="Disordered" evidence="1">
    <location>
        <begin position="153"/>
        <end position="172"/>
    </location>
</feature>
<dbReference type="AlphaFoldDB" id="A0A0G0XBQ5"/>